<evidence type="ECO:0000259" key="1">
    <source>
        <dbReference type="Pfam" id="PF01208"/>
    </source>
</evidence>
<dbReference type="GO" id="GO:0032259">
    <property type="term" value="P:methylation"/>
    <property type="evidence" value="ECO:0007669"/>
    <property type="project" value="UniProtKB-KW"/>
</dbReference>
<dbReference type="STRING" id="931626.Awo_c20690"/>
<keyword evidence="2" id="KW-0808">Transferase</keyword>
<evidence type="ECO:0000313" key="3">
    <source>
        <dbReference type="Proteomes" id="UP000007177"/>
    </source>
</evidence>
<proteinExistence type="predicted"/>
<dbReference type="GO" id="GO:0004853">
    <property type="term" value="F:uroporphyrinogen decarboxylase activity"/>
    <property type="evidence" value="ECO:0007669"/>
    <property type="project" value="InterPro"/>
</dbReference>
<dbReference type="InterPro" id="IPR038071">
    <property type="entry name" value="UROD/MetE-like_sf"/>
</dbReference>
<keyword evidence="3" id="KW-1185">Reference proteome</keyword>
<dbReference type="PANTHER" id="PTHR47099:SF1">
    <property type="entry name" value="METHYLCOBAMIDE:COM METHYLTRANSFERASE MTBA"/>
    <property type="match status" value="1"/>
</dbReference>
<reference evidence="2 3" key="2">
    <citation type="journal article" date="2012" name="PLoS ONE">
        <title>An ancient pathway combining carbon dioxide fixation with the generation and utilization of a sodium ion gradient for ATP synthesis.</title>
        <authorList>
            <person name="Poehlein A."/>
            <person name="Schmidt S."/>
            <person name="Kaster A.K."/>
            <person name="Goenrich M."/>
            <person name="Vollmers J."/>
            <person name="Thurmer A."/>
            <person name="Bertsch J."/>
            <person name="Schuchmann K."/>
            <person name="Voigt B."/>
            <person name="Hecker M."/>
            <person name="Daniel R."/>
            <person name="Thauer R.K."/>
            <person name="Gottschalk G."/>
            <person name="Muller V."/>
        </authorList>
    </citation>
    <scope>NUCLEOTIDE SEQUENCE [LARGE SCALE GENOMIC DNA]</scope>
    <source>
        <strain evidence="3">ATCC 29683 / DSM 1030 / JCM 2381 / KCTC 1655 / WB1</strain>
    </source>
</reference>
<dbReference type="KEGG" id="awo:Awo_c20690"/>
<dbReference type="GO" id="GO:0008168">
    <property type="term" value="F:methyltransferase activity"/>
    <property type="evidence" value="ECO:0007669"/>
    <property type="project" value="UniProtKB-KW"/>
</dbReference>
<feature type="domain" description="Uroporphyrinogen decarboxylase (URO-D)" evidence="1">
    <location>
        <begin position="107"/>
        <end position="307"/>
    </location>
</feature>
<dbReference type="HOGENOM" id="CLU_054162_1_0_9"/>
<organism evidence="2 3">
    <name type="scientific">Acetobacterium woodii (strain ATCC 29683 / DSM 1030 / JCM 2381 / KCTC 1655 / WB1)</name>
    <dbReference type="NCBI Taxonomy" id="931626"/>
    <lineage>
        <taxon>Bacteria</taxon>
        <taxon>Bacillati</taxon>
        <taxon>Bacillota</taxon>
        <taxon>Clostridia</taxon>
        <taxon>Eubacteriales</taxon>
        <taxon>Eubacteriaceae</taxon>
        <taxon>Acetobacterium</taxon>
    </lineage>
</organism>
<dbReference type="InterPro" id="IPR052024">
    <property type="entry name" value="Methanogen_methyltrans"/>
</dbReference>
<keyword evidence="2" id="KW-0489">Methyltransferase</keyword>
<dbReference type="InterPro" id="IPR000257">
    <property type="entry name" value="Uroporphyrinogen_deCOase"/>
</dbReference>
<protein>
    <submittedName>
        <fullName evidence="2">Methyltransferase 1 MttB17</fullName>
        <ecNumber evidence="2">2.1.1.-</ecNumber>
    </submittedName>
</protein>
<dbReference type="CDD" id="cd03309">
    <property type="entry name" value="CmuC_like"/>
    <property type="match status" value="1"/>
</dbReference>
<evidence type="ECO:0000313" key="2">
    <source>
        <dbReference type="EMBL" id="AFA48847.1"/>
    </source>
</evidence>
<accession>H6LKQ5</accession>
<dbReference type="eggNOG" id="COG0407">
    <property type="taxonomic scope" value="Bacteria"/>
</dbReference>
<dbReference type="AlphaFoldDB" id="H6LKQ5"/>
<name>H6LKQ5_ACEWD</name>
<dbReference type="EC" id="2.1.1.-" evidence="2"/>
<dbReference type="Gene3D" id="3.20.20.210">
    <property type="match status" value="1"/>
</dbReference>
<dbReference type="PANTHER" id="PTHR47099">
    <property type="entry name" value="METHYLCOBAMIDE:COM METHYLTRANSFERASE MTBA"/>
    <property type="match status" value="1"/>
</dbReference>
<gene>
    <name evidence="2" type="primary">mttB17</name>
    <name evidence="2" type="ordered locus">Awo_c20690</name>
</gene>
<dbReference type="Proteomes" id="UP000007177">
    <property type="component" value="Chromosome"/>
</dbReference>
<dbReference type="EMBL" id="CP002987">
    <property type="protein sequence ID" value="AFA48847.1"/>
    <property type="molecule type" value="Genomic_DNA"/>
</dbReference>
<sequence>MNMLTKRQNLLETINGGNPDRYVNQYEAFVCTDAIYGMIMGDPITAQGAFPMPGGEPAKNAWGITFAWPAGTPGAFPLHDAEHKVLKDITKWRDVVKAPETNLPAEAWAPFLPAVEAIDRNEVFATVFVAPGVFEQCHHLMGMEDCLMGFYEEPEEMHALIDYIVEYELKYAAELIKYFKPDCLFHHDDWGSSLNSFMAPDMFEEFIVPAYKKIYGFYKANGVELVVHHSDSYAANLVPHMIEMGIDIWQGCISSNNVPELIKKYGGQISFMGDIDNSLIDEENWTQESVSAEVQNSVKRCGKHYYIPCITQGGPGSVYPGVYEAITEELNRLNKEY</sequence>
<dbReference type="Pfam" id="PF01208">
    <property type="entry name" value="URO-D"/>
    <property type="match status" value="1"/>
</dbReference>
<dbReference type="SUPFAM" id="SSF51726">
    <property type="entry name" value="UROD/MetE-like"/>
    <property type="match status" value="1"/>
</dbReference>
<reference evidence="3" key="1">
    <citation type="submission" date="2011-07" db="EMBL/GenBank/DDBJ databases">
        <title>Complete genome sequence of Acetobacterium woodii.</title>
        <authorList>
            <person name="Poehlein A."/>
            <person name="Schmidt S."/>
            <person name="Kaster A.-K."/>
            <person name="Goenrich M."/>
            <person name="Vollmers J."/>
            <person name="Thuermer A."/>
            <person name="Gottschalk G."/>
            <person name="Thauer R.K."/>
            <person name="Daniel R."/>
            <person name="Mueller V."/>
        </authorList>
    </citation>
    <scope>NUCLEOTIDE SEQUENCE [LARGE SCALE GENOMIC DNA]</scope>
    <source>
        <strain evidence="3">ATCC 29683 / DSM 1030 / JCM 2381 / KCTC 1655 / WB1</strain>
    </source>
</reference>
<dbReference type="GO" id="GO:0006779">
    <property type="term" value="P:porphyrin-containing compound biosynthetic process"/>
    <property type="evidence" value="ECO:0007669"/>
    <property type="project" value="InterPro"/>
</dbReference>